<gene>
    <name evidence="11 12" type="primary">cobT</name>
    <name evidence="12" type="ORF">QJ036_01930</name>
</gene>
<keyword evidence="6 11" id="KW-0169">Cobalamin biosynthesis</keyword>
<dbReference type="EMBL" id="JASGBQ010000002">
    <property type="protein sequence ID" value="MDI9241239.1"/>
    <property type="molecule type" value="Genomic_DNA"/>
</dbReference>
<comment type="pathway">
    <text evidence="2 11">Nucleoside biosynthesis; alpha-ribazole biosynthesis; alpha-ribazole from 5,6-dimethylbenzimidazole: step 1/2.</text>
</comment>
<dbReference type="Gene3D" id="1.10.1610.10">
    <property type="match status" value="1"/>
</dbReference>
<dbReference type="AlphaFoldDB" id="A0AAP4EW96"/>
<evidence type="ECO:0000256" key="4">
    <source>
        <dbReference type="ARBA" id="ARBA00011991"/>
    </source>
</evidence>
<dbReference type="SUPFAM" id="SSF52733">
    <property type="entry name" value="Nicotinate mononucleotide:5,6-dimethylbenzimidazole phosphoribosyltransferase (CobT)"/>
    <property type="match status" value="1"/>
</dbReference>
<evidence type="ECO:0000256" key="9">
    <source>
        <dbReference type="ARBA" id="ARBA00030686"/>
    </source>
</evidence>
<dbReference type="InterPro" id="IPR017846">
    <property type="entry name" value="Nict_dMeBzImd_PRibTrfase_bact"/>
</dbReference>
<comment type="function">
    <text evidence="1 11">Catalyzes the synthesis of alpha-ribazole-5'-phosphate from nicotinate mononucleotide (NAMN) and 5,6-dimethylbenzimidazole (DMB).</text>
</comment>
<organism evidence="12 13">
    <name type="scientific">Fusibacillus kribbianus</name>
    <dbReference type="NCBI Taxonomy" id="3044208"/>
    <lineage>
        <taxon>Bacteria</taxon>
        <taxon>Bacillati</taxon>
        <taxon>Bacillota</taxon>
        <taxon>Clostridia</taxon>
        <taxon>Lachnospirales</taxon>
        <taxon>Lachnospiraceae</taxon>
        <taxon>Fusibacillus</taxon>
    </lineage>
</organism>
<evidence type="ECO:0000256" key="10">
    <source>
        <dbReference type="ARBA" id="ARBA00047340"/>
    </source>
</evidence>
<dbReference type="Gene3D" id="3.40.50.10210">
    <property type="match status" value="1"/>
</dbReference>
<feature type="active site" description="Proton acceptor" evidence="11">
    <location>
        <position position="335"/>
    </location>
</feature>
<dbReference type="InterPro" id="IPR003200">
    <property type="entry name" value="Nict_dMeBzImd_PRibTrfase"/>
</dbReference>
<evidence type="ECO:0000256" key="11">
    <source>
        <dbReference type="HAMAP-Rule" id="MF_00230"/>
    </source>
</evidence>
<dbReference type="GO" id="GO:0008939">
    <property type="term" value="F:nicotinate-nucleotide-dimethylbenzimidazole phosphoribosyltransferase activity"/>
    <property type="evidence" value="ECO:0007669"/>
    <property type="project" value="UniProtKB-UniRule"/>
</dbReference>
<dbReference type="CDD" id="cd02439">
    <property type="entry name" value="DMB-PRT_CobT"/>
    <property type="match status" value="1"/>
</dbReference>
<dbReference type="Proteomes" id="UP001300383">
    <property type="component" value="Unassembled WGS sequence"/>
</dbReference>
<dbReference type="InterPro" id="IPR023195">
    <property type="entry name" value="Nict_dMeBzImd_PRibTrfase_N"/>
</dbReference>
<dbReference type="Pfam" id="PF02277">
    <property type="entry name" value="DBI_PRT"/>
    <property type="match status" value="1"/>
</dbReference>
<dbReference type="PANTHER" id="PTHR43463:SF1">
    <property type="entry name" value="NICOTINATE-NUCLEOTIDE--DIMETHYLBENZIMIDAZOLE PHOSPHORIBOSYLTRANSFERASE"/>
    <property type="match status" value="1"/>
</dbReference>
<dbReference type="PANTHER" id="PTHR43463">
    <property type="entry name" value="NICOTINATE-NUCLEOTIDE--DIMETHYLBENZIMIDAZOLE PHOSPHORIBOSYLTRANSFERASE"/>
    <property type="match status" value="1"/>
</dbReference>
<dbReference type="NCBIfam" id="TIGR03160">
    <property type="entry name" value="cobT_DBIPRT"/>
    <property type="match status" value="1"/>
</dbReference>
<evidence type="ECO:0000256" key="2">
    <source>
        <dbReference type="ARBA" id="ARBA00005049"/>
    </source>
</evidence>
<dbReference type="EC" id="2.4.2.21" evidence="4 11"/>
<evidence type="ECO:0000313" key="12">
    <source>
        <dbReference type="EMBL" id="MDI9241239.1"/>
    </source>
</evidence>
<comment type="catalytic activity">
    <reaction evidence="10 11">
        <text>5,6-dimethylbenzimidazole + nicotinate beta-D-ribonucleotide = alpha-ribazole 5'-phosphate + nicotinate + H(+)</text>
        <dbReference type="Rhea" id="RHEA:11196"/>
        <dbReference type="ChEBI" id="CHEBI:15378"/>
        <dbReference type="ChEBI" id="CHEBI:15890"/>
        <dbReference type="ChEBI" id="CHEBI:32544"/>
        <dbReference type="ChEBI" id="CHEBI:57502"/>
        <dbReference type="ChEBI" id="CHEBI:57918"/>
        <dbReference type="EC" id="2.4.2.21"/>
    </reaction>
</comment>
<sequence length="370" mass="39617">MMRKLEDHLGEHLMLVKGLDKEIVEKAETRWDTIAKPLRSLGLLEKNLTKIAGITGTLRPQIRKRALIAMCADNGVIEEGVTQTGNEVTAIVARNMAEGSTAVTVMAQAAGVDIFPVDIGIVTEGDCIEGIPEETEEIKPRTLLNRKIRRGTRNFAKEPAMDRVEALRAILVGVKLVGQLKAQGYDIIATGEMGIGNTTTSSAMAAALLHQPVEKMTGKGAGLSNEGLDRKIRVIKTALVERDVMPGDPMDVLCKVGGYDIAGLAGVFLGGAIYRIPVVIDGFISSVAALLAEKLLPHTTDFMIASHVSKEPAGALVLEALGLKPMLCCEMCLGEGTGAMAAMPVLDMAFTVYDTMATFDDMQVEQYKPL</sequence>
<protein>
    <recommendedName>
        <fullName evidence="5 11">Nicotinate-nucleotide--dimethylbenzimidazole phosphoribosyltransferase</fullName>
        <shortName evidence="11">NN:DBI PRT</shortName>
        <ecNumber evidence="4 11">2.4.2.21</ecNumber>
    </recommendedName>
    <alternativeName>
        <fullName evidence="9 11">N(1)-alpha-phosphoribosyltransferase</fullName>
    </alternativeName>
</protein>
<evidence type="ECO:0000256" key="8">
    <source>
        <dbReference type="ARBA" id="ARBA00022679"/>
    </source>
</evidence>
<keyword evidence="7 11" id="KW-0328">Glycosyltransferase</keyword>
<dbReference type="NCBIfam" id="NF000996">
    <property type="entry name" value="PRK00105.1"/>
    <property type="match status" value="1"/>
</dbReference>
<comment type="caution">
    <text evidence="12">The sequence shown here is derived from an EMBL/GenBank/DDBJ whole genome shotgun (WGS) entry which is preliminary data.</text>
</comment>
<comment type="similarity">
    <text evidence="3 11">Belongs to the CobT family.</text>
</comment>
<dbReference type="GO" id="GO:0009236">
    <property type="term" value="P:cobalamin biosynthetic process"/>
    <property type="evidence" value="ECO:0007669"/>
    <property type="project" value="UniProtKB-UniRule"/>
</dbReference>
<dbReference type="FunFam" id="3.40.50.10210:FF:000001">
    <property type="entry name" value="Nicotinate-nucleotide--dimethylbenzimidazole phosphoribosyltransferase"/>
    <property type="match status" value="1"/>
</dbReference>
<evidence type="ECO:0000256" key="3">
    <source>
        <dbReference type="ARBA" id="ARBA00007110"/>
    </source>
</evidence>
<dbReference type="InterPro" id="IPR036087">
    <property type="entry name" value="Nict_dMeBzImd_PRibTrfase_sf"/>
</dbReference>
<keyword evidence="8 11" id="KW-0808">Transferase</keyword>
<evidence type="ECO:0000256" key="1">
    <source>
        <dbReference type="ARBA" id="ARBA00002197"/>
    </source>
</evidence>
<evidence type="ECO:0000256" key="6">
    <source>
        <dbReference type="ARBA" id="ARBA00022573"/>
    </source>
</evidence>
<dbReference type="HAMAP" id="MF_00230">
    <property type="entry name" value="CobT"/>
    <property type="match status" value="1"/>
</dbReference>
<proteinExistence type="inferred from homology"/>
<evidence type="ECO:0000256" key="7">
    <source>
        <dbReference type="ARBA" id="ARBA00022676"/>
    </source>
</evidence>
<name>A0AAP4EW96_9FIRM</name>
<reference evidence="12 13" key="1">
    <citation type="submission" date="2023-05" db="EMBL/GenBank/DDBJ databases">
        <title>[ruminococcus] sp. nov., isolated from a pig farm feces dump.</title>
        <authorList>
            <person name="Chang Y.-H."/>
        </authorList>
    </citation>
    <scope>NUCLEOTIDE SEQUENCE [LARGE SCALE GENOMIC DNA]</scope>
    <source>
        <strain evidence="12 13">YH-rum2234</strain>
    </source>
</reference>
<accession>A0AAP4EW96</accession>
<keyword evidence="13" id="KW-1185">Reference proteome</keyword>
<evidence type="ECO:0000256" key="5">
    <source>
        <dbReference type="ARBA" id="ARBA00015486"/>
    </source>
</evidence>
<evidence type="ECO:0000313" key="13">
    <source>
        <dbReference type="Proteomes" id="UP001300383"/>
    </source>
</evidence>